<dbReference type="InterPro" id="IPR000408">
    <property type="entry name" value="Reg_chr_condens"/>
</dbReference>
<gene>
    <name evidence="1" type="ORF">IV494_09020</name>
</gene>
<dbReference type="InterPro" id="IPR009091">
    <property type="entry name" value="RCC1/BLIP-II"/>
</dbReference>
<accession>A0ABS0FC75</accession>
<dbReference type="EMBL" id="JADPVI010000002">
    <property type="protein sequence ID" value="MBF8457324.1"/>
    <property type="molecule type" value="Genomic_DNA"/>
</dbReference>
<evidence type="ECO:0000313" key="1">
    <source>
        <dbReference type="EMBL" id="MBF8457324.1"/>
    </source>
</evidence>
<dbReference type="SUPFAM" id="SSF50985">
    <property type="entry name" value="RCC1/BLIP-II"/>
    <property type="match status" value="1"/>
</dbReference>
<dbReference type="RefSeq" id="WP_196079829.1">
    <property type="nucleotide sequence ID" value="NZ_JADPVI010000002.1"/>
</dbReference>
<sequence>MALTYNSTTDSYAVYTWGANTRLGNNTGASSRSFATQMTIPGGATPVTPKMIGMTASTNGKTYYLLSTTGRVFSLGENESRQLGDSSTSDSNNWLEPTASTTIGSTTYALNSNVVWISPQEHDGQFYTAAINVVTNNFKIWAWGDSSYGMLGAGGSAGSFPINPTFMPGNSSSATGLNYSDKILAVETGGHTTILIKQCSNKFGYVGHKINGSMADGTNATGQVITYNFADTAVLSVCGAVTSPALTNVGVCFATSIVDLTDSEPAVLPPGVTGIDWWTDVNLTIPVPDIHHVGPGTYYASFAGPVVQCGAPLTVFLYTVGSPEYNANCPCYNTPNTSASGSDTKHGITLLQRAGETALSWPMNRKSAHTVLESNSKGFVITRMTSDPVLPMPVNHISKITNPQEGMMVYDEFAKCLKIYSGGTWSCFTTPACP</sequence>
<comment type="caution">
    <text evidence="1">The sequence shown here is derived from an EMBL/GenBank/DDBJ whole genome shotgun (WGS) entry which is preliminary data.</text>
</comment>
<dbReference type="Gene3D" id="2.130.10.30">
    <property type="entry name" value="Regulator of chromosome condensation 1/beta-lactamase-inhibitor protein II"/>
    <property type="match status" value="1"/>
</dbReference>
<keyword evidence="2" id="KW-1185">Reference proteome</keyword>
<dbReference type="Proteomes" id="UP000660070">
    <property type="component" value="Unassembled WGS sequence"/>
</dbReference>
<evidence type="ECO:0008006" key="3">
    <source>
        <dbReference type="Google" id="ProtNLM"/>
    </source>
</evidence>
<name>A0ABS0FC75_9FLAO</name>
<protein>
    <recommendedName>
        <fullName evidence="3">Regulator of chromosome condensation (RCC1) repeat-containing protein</fullName>
    </recommendedName>
</protein>
<organism evidence="1 2">
    <name type="scientific">Kaistella gelatinilytica</name>
    <dbReference type="NCBI Taxonomy" id="2787636"/>
    <lineage>
        <taxon>Bacteria</taxon>
        <taxon>Pseudomonadati</taxon>
        <taxon>Bacteroidota</taxon>
        <taxon>Flavobacteriia</taxon>
        <taxon>Flavobacteriales</taxon>
        <taxon>Weeksellaceae</taxon>
        <taxon>Chryseobacterium group</taxon>
        <taxon>Kaistella</taxon>
    </lineage>
</organism>
<dbReference type="PROSITE" id="PS50012">
    <property type="entry name" value="RCC1_3"/>
    <property type="match status" value="1"/>
</dbReference>
<evidence type="ECO:0000313" key="2">
    <source>
        <dbReference type="Proteomes" id="UP000660070"/>
    </source>
</evidence>
<reference evidence="1 2" key="1">
    <citation type="submission" date="2020-11" db="EMBL/GenBank/DDBJ databases">
        <title>Kaistella gelatinilytica sp. nov., a flavobacterium isolated from Antarctic Soil.</title>
        <authorList>
            <person name="Li J."/>
        </authorList>
    </citation>
    <scope>NUCLEOTIDE SEQUENCE [LARGE SCALE GENOMIC DNA]</scope>
    <source>
        <strain evidence="1 2">G5-32</strain>
    </source>
</reference>
<proteinExistence type="predicted"/>